<feature type="domain" description="ABC transporter" evidence="4">
    <location>
        <begin position="6"/>
        <end position="240"/>
    </location>
</feature>
<organism evidence="5 6">
    <name type="scientific">Pedobacter albus</name>
    <dbReference type="NCBI Taxonomy" id="3113905"/>
    <lineage>
        <taxon>Bacteria</taxon>
        <taxon>Pseudomonadati</taxon>
        <taxon>Bacteroidota</taxon>
        <taxon>Sphingobacteriia</taxon>
        <taxon>Sphingobacteriales</taxon>
        <taxon>Sphingobacteriaceae</taxon>
        <taxon>Pedobacter</taxon>
    </lineage>
</organism>
<dbReference type="Pfam" id="PF00005">
    <property type="entry name" value="ABC_tran"/>
    <property type="match status" value="1"/>
</dbReference>
<evidence type="ECO:0000256" key="3">
    <source>
        <dbReference type="ARBA" id="ARBA00022840"/>
    </source>
</evidence>
<dbReference type="InterPro" id="IPR027417">
    <property type="entry name" value="P-loop_NTPase"/>
</dbReference>
<dbReference type="Proteomes" id="UP001336835">
    <property type="component" value="Unassembled WGS sequence"/>
</dbReference>
<evidence type="ECO:0000313" key="5">
    <source>
        <dbReference type="EMBL" id="MEE1945185.1"/>
    </source>
</evidence>
<dbReference type="InterPro" id="IPR003439">
    <property type="entry name" value="ABC_transporter-like_ATP-bd"/>
</dbReference>
<dbReference type="PANTHER" id="PTHR42781:SF4">
    <property type="entry name" value="SPERMIDINE_PUTRESCINE IMPORT ATP-BINDING PROTEIN POTA"/>
    <property type="match status" value="1"/>
</dbReference>
<dbReference type="InterPro" id="IPR017871">
    <property type="entry name" value="ABC_transporter-like_CS"/>
</dbReference>
<comment type="caution">
    <text evidence="5">The sequence shown here is derived from an EMBL/GenBank/DDBJ whole genome shotgun (WGS) entry which is preliminary data.</text>
</comment>
<evidence type="ECO:0000256" key="2">
    <source>
        <dbReference type="ARBA" id="ARBA00022741"/>
    </source>
</evidence>
<dbReference type="PROSITE" id="PS00211">
    <property type="entry name" value="ABC_TRANSPORTER_1"/>
    <property type="match status" value="1"/>
</dbReference>
<dbReference type="PANTHER" id="PTHR42781">
    <property type="entry name" value="SPERMIDINE/PUTRESCINE IMPORT ATP-BINDING PROTEIN POTA"/>
    <property type="match status" value="1"/>
</dbReference>
<evidence type="ECO:0000313" key="6">
    <source>
        <dbReference type="Proteomes" id="UP001336835"/>
    </source>
</evidence>
<keyword evidence="2" id="KW-0547">Nucleotide-binding</keyword>
<accession>A0ABU7I6T9</accession>
<name>A0ABU7I6T9_9SPHI</name>
<proteinExistence type="predicted"/>
<reference evidence="5 6" key="1">
    <citation type="submission" date="2024-01" db="EMBL/GenBank/DDBJ databases">
        <title>Pedobacter sp. nov., isolated from fresh soil.</title>
        <authorList>
            <person name="Le N.T.T."/>
        </authorList>
    </citation>
    <scope>NUCLEOTIDE SEQUENCE [LARGE SCALE GENOMIC DNA]</scope>
    <source>
        <strain evidence="5 6">KR3-3</strain>
    </source>
</reference>
<gene>
    <name evidence="5" type="ORF">VRU48_08705</name>
</gene>
<dbReference type="PROSITE" id="PS50893">
    <property type="entry name" value="ABC_TRANSPORTER_2"/>
    <property type="match status" value="1"/>
</dbReference>
<dbReference type="RefSeq" id="WP_330107534.1">
    <property type="nucleotide sequence ID" value="NZ_JAZDQT010000001.1"/>
</dbReference>
<dbReference type="InterPro" id="IPR003593">
    <property type="entry name" value="AAA+_ATPase"/>
</dbReference>
<dbReference type="SMART" id="SM00382">
    <property type="entry name" value="AAA"/>
    <property type="match status" value="1"/>
</dbReference>
<dbReference type="EMBL" id="JAZDQT010000001">
    <property type="protein sequence ID" value="MEE1945185.1"/>
    <property type="molecule type" value="Genomic_DNA"/>
</dbReference>
<keyword evidence="1" id="KW-0813">Transport</keyword>
<dbReference type="InterPro" id="IPR050093">
    <property type="entry name" value="ABC_SmlMolc_Importer"/>
</dbReference>
<dbReference type="Gene3D" id="3.40.50.300">
    <property type="entry name" value="P-loop containing nucleotide triphosphate hydrolases"/>
    <property type="match status" value="1"/>
</dbReference>
<dbReference type="GO" id="GO:0005524">
    <property type="term" value="F:ATP binding"/>
    <property type="evidence" value="ECO:0007669"/>
    <property type="project" value="UniProtKB-KW"/>
</dbReference>
<keyword evidence="6" id="KW-1185">Reference proteome</keyword>
<evidence type="ECO:0000256" key="1">
    <source>
        <dbReference type="ARBA" id="ARBA00022448"/>
    </source>
</evidence>
<dbReference type="SUPFAM" id="SSF52540">
    <property type="entry name" value="P-loop containing nucleoside triphosphate hydrolases"/>
    <property type="match status" value="1"/>
</dbReference>
<sequence length="330" mass="37137">MNEEIIAVKQLHKQYQESQASGVNNISFAINKGEIVAIIGESGSGKSTLLKCMYGLLKPDSGEVVFNGKRVKGPDEQLIPGHAEMKMVTQDFSLNIYAKVYDNIAAMLPNTNVAAKEAKTLQMMEHLHISHLKNKKITELSGGEQQRVAIAKALVSDTQVLLLDEPFSQVDSLLKNQLRADIKRLAKEMGITVVLVSHDPTDGLFLADRLLILRQGELLQNDSPEQVYQHPTALYTARILGNAVILNREEALQLGLKTDKAQIAFYPEWVELKNTWNSRRFEVKEVYYKGFFDELLLERNGVQIRALQLNSGEHQKNDHIQANIGRFLEF</sequence>
<evidence type="ECO:0000259" key="4">
    <source>
        <dbReference type="PROSITE" id="PS50893"/>
    </source>
</evidence>
<keyword evidence="3 5" id="KW-0067">ATP-binding</keyword>
<protein>
    <submittedName>
        <fullName evidence="5">ABC transporter ATP-binding protein</fullName>
    </submittedName>
</protein>